<accession>B8LMG8</accession>
<dbReference type="Pfam" id="PF25306">
    <property type="entry name" value="DUF7880"/>
    <property type="match status" value="1"/>
</dbReference>
<dbReference type="PANTHER" id="PTHR36014">
    <property type="entry name" value="OS03G0176600 PROTEIN"/>
    <property type="match status" value="1"/>
</dbReference>
<name>B8LMG8_PICSI</name>
<feature type="domain" description="DUF7880" evidence="2">
    <location>
        <begin position="1"/>
        <end position="29"/>
    </location>
</feature>
<dbReference type="InterPro" id="IPR057202">
    <property type="entry name" value="DUF7880"/>
</dbReference>
<evidence type="ECO:0000259" key="2">
    <source>
        <dbReference type="Pfam" id="PF25306"/>
    </source>
</evidence>
<reference evidence="3" key="1">
    <citation type="submission" date="2007-06" db="EMBL/GenBank/DDBJ databases">
        <title>Full length cDNA sequences from Sitka Spruce (Picea sitchensis).</title>
        <authorList>
            <person name="Ralph S.G."/>
            <person name="Chun H.E."/>
            <person name="Liao N."/>
            <person name="Ali J."/>
            <person name="Reid K."/>
            <person name="Kolosova N."/>
            <person name="Cooper N."/>
            <person name="Cullis C."/>
            <person name="Jancsik S."/>
            <person name="Moore R."/>
            <person name="Mayo M."/>
            <person name="Wagner S."/>
            <person name="Holt R.A."/>
            <person name="Jones S.J.M."/>
            <person name="Marra M.A."/>
            <person name="Ritland C.E."/>
            <person name="Ritland K."/>
            <person name="Bohlmann J."/>
        </authorList>
    </citation>
    <scope>NUCLEOTIDE SEQUENCE</scope>
    <source>
        <tissue evidence="3">Green portion of the leader tissue</tissue>
    </source>
</reference>
<protein>
    <recommendedName>
        <fullName evidence="2">DUF7880 domain-containing protein</fullName>
    </recommendedName>
</protein>
<evidence type="ECO:0000313" key="3">
    <source>
        <dbReference type="EMBL" id="ABR16848.1"/>
    </source>
</evidence>
<dbReference type="PANTHER" id="PTHR36014:SF1">
    <property type="entry name" value="OS03G0176700 PROTEIN"/>
    <property type="match status" value="1"/>
</dbReference>
<dbReference type="AlphaFoldDB" id="B8LMG8"/>
<dbReference type="EMBL" id="EF676987">
    <property type="protein sequence ID" value="ABR16848.1"/>
    <property type="molecule type" value="mRNA"/>
</dbReference>
<evidence type="ECO:0000256" key="1">
    <source>
        <dbReference type="SAM" id="MobiDB-lite"/>
    </source>
</evidence>
<proteinExistence type="evidence at transcript level"/>
<feature type="region of interest" description="Disordered" evidence="1">
    <location>
        <begin position="36"/>
        <end position="62"/>
    </location>
</feature>
<organism evidence="3">
    <name type="scientific">Picea sitchensis</name>
    <name type="common">Sitka spruce</name>
    <name type="synonym">Pinus sitchensis</name>
    <dbReference type="NCBI Taxonomy" id="3332"/>
    <lineage>
        <taxon>Eukaryota</taxon>
        <taxon>Viridiplantae</taxon>
        <taxon>Streptophyta</taxon>
        <taxon>Embryophyta</taxon>
        <taxon>Tracheophyta</taxon>
        <taxon>Spermatophyta</taxon>
        <taxon>Pinopsida</taxon>
        <taxon>Pinidae</taxon>
        <taxon>Conifers I</taxon>
        <taxon>Pinales</taxon>
        <taxon>Pinaceae</taxon>
        <taxon>Picea</taxon>
    </lineage>
</organism>
<sequence>MKSKVQTAVAALDRLLQTVPSPVLDKGKVIADAYRESTEPAMPEEGGSENSNSNIKLLEEIS</sequence>